<organism evidence="2 3">
    <name type="scientific">Sporosarcina aquimarina</name>
    <dbReference type="NCBI Taxonomy" id="114975"/>
    <lineage>
        <taxon>Bacteria</taxon>
        <taxon>Bacillati</taxon>
        <taxon>Bacillota</taxon>
        <taxon>Bacilli</taxon>
        <taxon>Bacillales</taxon>
        <taxon>Caryophanaceae</taxon>
        <taxon>Sporosarcina</taxon>
    </lineage>
</organism>
<evidence type="ECO:0000313" key="3">
    <source>
        <dbReference type="Proteomes" id="UP001280629"/>
    </source>
</evidence>
<dbReference type="Pfam" id="PF01740">
    <property type="entry name" value="STAS"/>
    <property type="match status" value="1"/>
</dbReference>
<reference evidence="2 3" key="1">
    <citation type="submission" date="2023-06" db="EMBL/GenBank/DDBJ databases">
        <title>Sporosarcina sp. nov., isolated from Korean traditional fermented seafood 'Jeotgal'.</title>
        <authorList>
            <person name="Yang A.-I."/>
            <person name="Shin N.-R."/>
        </authorList>
    </citation>
    <scope>NUCLEOTIDE SEQUENCE [LARGE SCALE GENOMIC DNA]</scope>
    <source>
        <strain evidence="2 3">KCTC3840</strain>
    </source>
</reference>
<dbReference type="Proteomes" id="UP001280629">
    <property type="component" value="Unassembled WGS sequence"/>
</dbReference>
<sequence length="271" mass="30961">MKRVDDFIEYINVHKDKLAQDVIDRVCVQFKDPASEEEKDKALLTYIDLWGFLADSLEQEDVKAPDRLVEWSIGNAEMQARKKHRISVVVNRYPPTRDVFADMLYEICTELDMHLKEYVNINKLINRLLDISLSETFLAYEQLTDRYRDEAERELIKLLAPIVPVQDGIVILPFIGKITDDRAEAILDTILPKIAKLHVETVILDFSGLWSIDERVARSLQQIEGALSLMGIEVYITGLRPELAQTIVNSGSALVGKGYFITVKQALEQLN</sequence>
<evidence type="ECO:0000259" key="1">
    <source>
        <dbReference type="PROSITE" id="PS50801"/>
    </source>
</evidence>
<keyword evidence="3" id="KW-1185">Reference proteome</keyword>
<dbReference type="InterPro" id="IPR051932">
    <property type="entry name" value="Bact_StressResp_Reg"/>
</dbReference>
<protein>
    <submittedName>
        <fullName evidence="2">STAS domain-containing protein</fullName>
    </submittedName>
</protein>
<dbReference type="PROSITE" id="PS50801">
    <property type="entry name" value="STAS"/>
    <property type="match status" value="1"/>
</dbReference>
<name>A0ABU4FXF0_9BACL</name>
<dbReference type="InterPro" id="IPR002645">
    <property type="entry name" value="STAS_dom"/>
</dbReference>
<comment type="caution">
    <text evidence="2">The sequence shown here is derived from an EMBL/GenBank/DDBJ whole genome shotgun (WGS) entry which is preliminary data.</text>
</comment>
<dbReference type="InterPro" id="IPR036513">
    <property type="entry name" value="STAS_dom_sf"/>
</dbReference>
<evidence type="ECO:0000313" key="2">
    <source>
        <dbReference type="EMBL" id="MDW0108758.1"/>
    </source>
</evidence>
<proteinExistence type="predicted"/>
<dbReference type="CDD" id="cd07041">
    <property type="entry name" value="STAS_RsbR_RsbS_like"/>
    <property type="match status" value="1"/>
</dbReference>
<accession>A0ABU4FXF0</accession>
<dbReference type="PANTHER" id="PTHR33745">
    <property type="entry name" value="RSBT ANTAGONIST PROTEIN RSBS-RELATED"/>
    <property type="match status" value="1"/>
</dbReference>
<dbReference type="EMBL" id="JAUBDH010000001">
    <property type="protein sequence ID" value="MDW0108758.1"/>
    <property type="molecule type" value="Genomic_DNA"/>
</dbReference>
<feature type="domain" description="STAS" evidence="1">
    <location>
        <begin position="159"/>
        <end position="270"/>
    </location>
</feature>
<dbReference type="Gene3D" id="3.30.750.24">
    <property type="entry name" value="STAS domain"/>
    <property type="match status" value="1"/>
</dbReference>
<dbReference type="SUPFAM" id="SSF52091">
    <property type="entry name" value="SpoIIaa-like"/>
    <property type="match status" value="1"/>
</dbReference>
<dbReference type="RefSeq" id="WP_317933997.1">
    <property type="nucleotide sequence ID" value="NZ_JAUBDH010000001.1"/>
</dbReference>
<dbReference type="PANTHER" id="PTHR33745:SF8">
    <property type="entry name" value="BLUE-LIGHT PHOTORECEPTOR"/>
    <property type="match status" value="1"/>
</dbReference>
<gene>
    <name evidence="2" type="ORF">QT716_01705</name>
</gene>